<protein>
    <recommendedName>
        <fullName evidence="3">Transcription antitermination protein</fullName>
    </recommendedName>
</protein>
<organism evidence="1 2">
    <name type="scientific">Halobellus limi</name>
    <dbReference type="NCBI Taxonomy" id="699433"/>
    <lineage>
        <taxon>Archaea</taxon>
        <taxon>Methanobacteriati</taxon>
        <taxon>Methanobacteriota</taxon>
        <taxon>Stenosarchaea group</taxon>
        <taxon>Halobacteria</taxon>
        <taxon>Halobacteriales</taxon>
        <taxon>Haloferacaceae</taxon>
        <taxon>Halobellus</taxon>
    </lineage>
</organism>
<dbReference type="AlphaFoldDB" id="A0A1H5WSU3"/>
<reference evidence="1 2" key="1">
    <citation type="submission" date="2016-10" db="EMBL/GenBank/DDBJ databases">
        <authorList>
            <person name="de Groot N.N."/>
        </authorList>
    </citation>
    <scope>NUCLEOTIDE SEQUENCE [LARGE SCALE GENOMIC DNA]</scope>
    <source>
        <strain evidence="1 2">CGMCC 1.10331</strain>
    </source>
</reference>
<keyword evidence="2" id="KW-1185">Reference proteome</keyword>
<proteinExistence type="predicted"/>
<gene>
    <name evidence="1" type="ORF">SAMN04488133_1382</name>
</gene>
<dbReference type="RefSeq" id="WP_103991053.1">
    <property type="nucleotide sequence ID" value="NZ_FNVN01000001.1"/>
</dbReference>
<sequence length="205" mass="21552">MNGSDLAAELRDDHETAFSRLGSSKAMYALTGGEMDGESVRAAAAEDALALAETLDSWVDDAGSAAAADLFADLAEASREHAADVADDPELGGKPRLYDALAAQESTPARLGGLLGRYLVAGEHAGQMVGFFVGDADPMAADDFRGLRSALEDERERVVDALEDGCASESDWETARDAADAVIEAAYEDYVETLESMGIKPKNVC</sequence>
<accession>A0A1H5WSU3</accession>
<dbReference type="EMBL" id="FNVN01000001">
    <property type="protein sequence ID" value="SEG02461.1"/>
    <property type="molecule type" value="Genomic_DNA"/>
</dbReference>
<evidence type="ECO:0000313" key="1">
    <source>
        <dbReference type="EMBL" id="SEG02461.1"/>
    </source>
</evidence>
<dbReference type="Proteomes" id="UP000236740">
    <property type="component" value="Unassembled WGS sequence"/>
</dbReference>
<evidence type="ECO:0000313" key="2">
    <source>
        <dbReference type="Proteomes" id="UP000236740"/>
    </source>
</evidence>
<name>A0A1H5WSU3_9EURY</name>
<evidence type="ECO:0008006" key="3">
    <source>
        <dbReference type="Google" id="ProtNLM"/>
    </source>
</evidence>